<comment type="caution">
    <text evidence="1">The sequence shown here is derived from an EMBL/GenBank/DDBJ whole genome shotgun (WGS) entry which is preliminary data.</text>
</comment>
<feature type="non-terminal residue" evidence="1">
    <location>
        <position position="1"/>
    </location>
</feature>
<proteinExistence type="predicted"/>
<organism evidence="1">
    <name type="scientific">Tanacetum cinerariifolium</name>
    <name type="common">Dalmatian daisy</name>
    <name type="synonym">Chrysanthemum cinerariifolium</name>
    <dbReference type="NCBI Taxonomy" id="118510"/>
    <lineage>
        <taxon>Eukaryota</taxon>
        <taxon>Viridiplantae</taxon>
        <taxon>Streptophyta</taxon>
        <taxon>Embryophyta</taxon>
        <taxon>Tracheophyta</taxon>
        <taxon>Spermatophyta</taxon>
        <taxon>Magnoliopsida</taxon>
        <taxon>eudicotyledons</taxon>
        <taxon>Gunneridae</taxon>
        <taxon>Pentapetalae</taxon>
        <taxon>asterids</taxon>
        <taxon>campanulids</taxon>
        <taxon>Asterales</taxon>
        <taxon>Asteraceae</taxon>
        <taxon>Asteroideae</taxon>
        <taxon>Anthemideae</taxon>
        <taxon>Anthemidinae</taxon>
        <taxon>Tanacetum</taxon>
    </lineage>
</organism>
<dbReference type="AlphaFoldDB" id="A0A699U678"/>
<reference evidence="1" key="1">
    <citation type="journal article" date="2019" name="Sci. Rep.">
        <title>Draft genome of Tanacetum cinerariifolium, the natural source of mosquito coil.</title>
        <authorList>
            <person name="Yamashiro T."/>
            <person name="Shiraishi A."/>
            <person name="Satake H."/>
            <person name="Nakayama K."/>
        </authorList>
    </citation>
    <scope>NUCLEOTIDE SEQUENCE</scope>
</reference>
<dbReference type="EMBL" id="BKCJ011307232">
    <property type="protein sequence ID" value="GFD18402.1"/>
    <property type="molecule type" value="Genomic_DNA"/>
</dbReference>
<gene>
    <name evidence="1" type="ORF">Tci_890371</name>
</gene>
<name>A0A699U678_TANCI</name>
<evidence type="ECO:0000313" key="1">
    <source>
        <dbReference type="EMBL" id="GFD18402.1"/>
    </source>
</evidence>
<protein>
    <submittedName>
        <fullName evidence="1">Uncharacterized protein</fullName>
    </submittedName>
</protein>
<feature type="non-terminal residue" evidence="1">
    <location>
        <position position="73"/>
    </location>
</feature>
<sequence>EAHSAAAKHGFEFSVDTAALLPQANIEIRKNLVPAAGDPAGGIVPTASVLVPAVVSTDSAVTSPLPPVHSLGS</sequence>
<accession>A0A699U678</accession>